<evidence type="ECO:0000313" key="2">
    <source>
        <dbReference type="EMBL" id="MBW76018.1"/>
    </source>
</evidence>
<dbReference type="AlphaFoldDB" id="A0A2M4DFR9"/>
<sequence length="108" mass="11558">MIDRRTHVATAWQSCVRVVTTVTAVVVVVLRRVVVAVVVGSGEKCPKSSKVRPPAPQHKEPKKEEAKGHPGTRLPSGVARCALQLLTKRARNVGLCGIQSKLARSSDG</sequence>
<evidence type="ECO:0000256" key="1">
    <source>
        <dbReference type="SAM" id="MobiDB-lite"/>
    </source>
</evidence>
<reference evidence="2" key="1">
    <citation type="submission" date="2018-01" db="EMBL/GenBank/DDBJ databases">
        <title>An insight into the sialome of Amazonian anophelines.</title>
        <authorList>
            <person name="Ribeiro J.M."/>
            <person name="Scarpassa V."/>
            <person name="Calvo E."/>
        </authorList>
    </citation>
    <scope>NUCLEOTIDE SEQUENCE</scope>
</reference>
<feature type="compositionally biased region" description="Basic and acidic residues" evidence="1">
    <location>
        <begin position="57"/>
        <end position="68"/>
    </location>
</feature>
<dbReference type="EMBL" id="GGFL01011840">
    <property type="protein sequence ID" value="MBW76018.1"/>
    <property type="molecule type" value="Transcribed_RNA"/>
</dbReference>
<organism evidence="2">
    <name type="scientific">Anopheles darlingi</name>
    <name type="common">Mosquito</name>
    <dbReference type="NCBI Taxonomy" id="43151"/>
    <lineage>
        <taxon>Eukaryota</taxon>
        <taxon>Metazoa</taxon>
        <taxon>Ecdysozoa</taxon>
        <taxon>Arthropoda</taxon>
        <taxon>Hexapoda</taxon>
        <taxon>Insecta</taxon>
        <taxon>Pterygota</taxon>
        <taxon>Neoptera</taxon>
        <taxon>Endopterygota</taxon>
        <taxon>Diptera</taxon>
        <taxon>Nematocera</taxon>
        <taxon>Culicoidea</taxon>
        <taxon>Culicidae</taxon>
        <taxon>Anophelinae</taxon>
        <taxon>Anopheles</taxon>
    </lineage>
</organism>
<protein>
    <submittedName>
        <fullName evidence="2">Putative secreted protein</fullName>
    </submittedName>
</protein>
<name>A0A2M4DFR9_ANODA</name>
<proteinExistence type="predicted"/>
<accession>A0A2M4DFR9</accession>
<feature type="region of interest" description="Disordered" evidence="1">
    <location>
        <begin position="43"/>
        <end position="75"/>
    </location>
</feature>